<accession>A0AAE3ALB9</accession>
<reference evidence="1" key="1">
    <citation type="submission" date="2021-10" db="EMBL/GenBank/DDBJ databases">
        <title>Anaerobic single-cell dispensing facilitates the cultivation of human gut bacteria.</title>
        <authorList>
            <person name="Afrizal A."/>
        </authorList>
    </citation>
    <scope>NUCLEOTIDE SEQUENCE</scope>
    <source>
        <strain evidence="1">CLA-AA-H250</strain>
    </source>
</reference>
<dbReference type="RefSeq" id="WP_177656000.1">
    <property type="nucleotide sequence ID" value="NZ_JAJEQC010000004.1"/>
</dbReference>
<comment type="caution">
    <text evidence="1">The sequence shown here is derived from an EMBL/GenBank/DDBJ whole genome shotgun (WGS) entry which is preliminary data.</text>
</comment>
<organism evidence="1 2">
    <name type="scientific">Hominenteromicrobium mulieris</name>
    <dbReference type="NCBI Taxonomy" id="2885357"/>
    <lineage>
        <taxon>Bacteria</taxon>
        <taxon>Bacillati</taxon>
        <taxon>Bacillota</taxon>
        <taxon>Clostridia</taxon>
        <taxon>Eubacteriales</taxon>
        <taxon>Oscillospiraceae</taxon>
        <taxon>Hominenteromicrobium</taxon>
    </lineage>
</organism>
<dbReference type="Pfam" id="PF14386">
    <property type="entry name" value="DUF4417"/>
    <property type="match status" value="1"/>
</dbReference>
<dbReference type="InterPro" id="IPR025530">
    <property type="entry name" value="DUF4417"/>
</dbReference>
<proteinExistence type="predicted"/>
<name>A0AAE3ALB9_9FIRM</name>
<keyword evidence="2" id="KW-1185">Reference proteome</keyword>
<evidence type="ECO:0000313" key="2">
    <source>
        <dbReference type="Proteomes" id="UP001199424"/>
    </source>
</evidence>
<sequence>MTEENREYRTSQIMLRNQFHGKDKFKIPIIPKGNFGDKDFQNLLLIGFDRTNIRDEHHLNRMVHFFLYDYKFERIWKKPDYDIEKLKRYRAVLSPDFSIYREMNPSMQLYNTFRNRWCGAYFASKGIRVIPTVSWGDENTFDFCFKGISKGSVVAVSTYMVSEHGNHADQKDFFLKGYREMLRQIEPERIICYNTPFPEMEGNIIFVDYELSSWKYQNHSKSSKYAKYLTGQLSPVKSRAILIKRGYVFPSKKKKAWAVLMAANGNLRNRTMKDL</sequence>
<dbReference type="EMBL" id="JAJEQC010000004">
    <property type="protein sequence ID" value="MCC2136386.1"/>
    <property type="molecule type" value="Genomic_DNA"/>
</dbReference>
<evidence type="ECO:0000313" key="1">
    <source>
        <dbReference type="EMBL" id="MCC2136386.1"/>
    </source>
</evidence>
<dbReference type="Proteomes" id="UP001199424">
    <property type="component" value="Unassembled WGS sequence"/>
</dbReference>
<gene>
    <name evidence="1" type="ORF">LKD31_05090</name>
</gene>
<dbReference type="AlphaFoldDB" id="A0AAE3ALB9"/>
<protein>
    <submittedName>
        <fullName evidence="1">DUF4417 domain-containing protein</fullName>
    </submittedName>
</protein>